<comment type="caution">
    <text evidence="2">The sequence shown here is derived from an EMBL/GenBank/DDBJ whole genome shotgun (WGS) entry which is preliminary data.</text>
</comment>
<evidence type="ECO:0000313" key="3">
    <source>
        <dbReference type="Proteomes" id="UP000248196"/>
    </source>
</evidence>
<dbReference type="InterPro" id="IPR039555">
    <property type="entry name" value="TraF/TrbB"/>
</dbReference>
<gene>
    <name evidence="2" type="ORF">CT690_23930</name>
</gene>
<organism evidence="2 3">
    <name type="scientific">Serratia plymuthica</name>
    <dbReference type="NCBI Taxonomy" id="82996"/>
    <lineage>
        <taxon>Bacteria</taxon>
        <taxon>Pseudomonadati</taxon>
        <taxon>Pseudomonadota</taxon>
        <taxon>Gammaproteobacteria</taxon>
        <taxon>Enterobacterales</taxon>
        <taxon>Yersiniaceae</taxon>
        <taxon>Serratia</taxon>
    </lineage>
</organism>
<sequence>MKHLGLIGLVLALMATSAHASTADEIAAIDAAKEKKQNEVATVKRNPVPFSLKNGITVDLNDYMFVVWIQQRCEACHRFNPIFKEYSQHLGIKVLPYTLDGGGDESFPNPIVPRPISEEKLNDPNYDGNEVTKFFGSGMPIASPTLFLVNVNTGLIYPVTQGLTGMDVVHDRIDLIITTDLTQEAVR</sequence>
<feature type="chain" id="PRO_5016307501" evidence="1">
    <location>
        <begin position="21"/>
        <end position="187"/>
    </location>
</feature>
<dbReference type="RefSeq" id="WP_020453979.1">
    <property type="nucleotide sequence ID" value="NZ_PESE01000011.1"/>
</dbReference>
<keyword evidence="1" id="KW-0732">Signal</keyword>
<dbReference type="Pfam" id="PF13728">
    <property type="entry name" value="TraF"/>
    <property type="match status" value="1"/>
</dbReference>
<name>A0A318NU86_SERPL</name>
<evidence type="ECO:0000256" key="1">
    <source>
        <dbReference type="SAM" id="SignalP"/>
    </source>
</evidence>
<reference evidence="2 3" key="1">
    <citation type="submission" date="2017-11" db="EMBL/GenBank/DDBJ databases">
        <title>Genome sequence of the oocydin A producing rhizobacterium Serratia plymuthica 4Rx5.</title>
        <authorList>
            <person name="Matilla M.A."/>
            <person name="Udaondo Z."/>
            <person name="Salmond G.P.C."/>
        </authorList>
    </citation>
    <scope>NUCLEOTIDE SEQUENCE [LARGE SCALE GENOMIC DNA]</scope>
    <source>
        <strain evidence="2 3">4Rx5</strain>
    </source>
</reference>
<accession>A0A318NU86</accession>
<protein>
    <submittedName>
        <fullName evidence="2">Conjugal transfer protein TrbB</fullName>
    </submittedName>
</protein>
<dbReference type="Proteomes" id="UP000248196">
    <property type="component" value="Unassembled WGS sequence"/>
</dbReference>
<feature type="signal peptide" evidence="1">
    <location>
        <begin position="1"/>
        <end position="20"/>
    </location>
</feature>
<dbReference type="EMBL" id="PESE01000011">
    <property type="protein sequence ID" value="PYD36598.1"/>
    <property type="molecule type" value="Genomic_DNA"/>
</dbReference>
<dbReference type="AlphaFoldDB" id="A0A318NU86"/>
<proteinExistence type="predicted"/>
<evidence type="ECO:0000313" key="2">
    <source>
        <dbReference type="EMBL" id="PYD36598.1"/>
    </source>
</evidence>
<dbReference type="OrthoDB" id="5559625at2"/>